<evidence type="ECO:0000259" key="5">
    <source>
        <dbReference type="Pfam" id="PF05726"/>
    </source>
</evidence>
<accession>A0ABM5ZV62</accession>
<dbReference type="Proteomes" id="UP000076104">
    <property type="component" value="Chromosome"/>
</dbReference>
<comment type="similarity">
    <text evidence="1 2">Belongs to the pirin family.</text>
</comment>
<dbReference type="Gene3D" id="2.60.120.10">
    <property type="entry name" value="Jelly Rolls"/>
    <property type="match status" value="2"/>
</dbReference>
<dbReference type="InterPro" id="IPR008778">
    <property type="entry name" value="Pirin_C_dom"/>
</dbReference>
<dbReference type="RefSeq" id="WP_062843645.1">
    <property type="nucleotide sequence ID" value="NZ_CP014945.1"/>
</dbReference>
<evidence type="ECO:0000256" key="1">
    <source>
        <dbReference type="ARBA" id="ARBA00008416"/>
    </source>
</evidence>
<feature type="region of interest" description="Disordered" evidence="3">
    <location>
        <begin position="250"/>
        <end position="287"/>
    </location>
</feature>
<dbReference type="InterPro" id="IPR053186">
    <property type="entry name" value="QDO-related"/>
</dbReference>
<dbReference type="Pfam" id="PF02678">
    <property type="entry name" value="Pirin"/>
    <property type="match status" value="1"/>
</dbReference>
<dbReference type="Pfam" id="PF05726">
    <property type="entry name" value="Pirin_C"/>
    <property type="match status" value="1"/>
</dbReference>
<dbReference type="PANTHER" id="PTHR43594:SF1">
    <property type="entry name" value="QUERCETIN 2,3-DIOXYGENASE PA2418-RELATED"/>
    <property type="match status" value="1"/>
</dbReference>
<feature type="domain" description="Pirin N-terminal" evidence="4">
    <location>
        <begin position="37"/>
        <end position="136"/>
    </location>
</feature>
<dbReference type="GeneID" id="33060350"/>
<dbReference type="InterPro" id="IPR012093">
    <property type="entry name" value="Pirin"/>
</dbReference>
<feature type="compositionally biased region" description="Polar residues" evidence="3">
    <location>
        <begin position="250"/>
        <end position="279"/>
    </location>
</feature>
<dbReference type="InterPro" id="IPR011051">
    <property type="entry name" value="RmlC_Cupin_sf"/>
</dbReference>
<proteinExistence type="inferred from homology"/>
<gene>
    <name evidence="6" type="ORF">A3K91_0234</name>
</gene>
<dbReference type="InterPro" id="IPR003829">
    <property type="entry name" value="Pirin_N_dom"/>
</dbReference>
<reference evidence="6 7" key="1">
    <citation type="submission" date="2016-03" db="EMBL/GenBank/DDBJ databases">
        <title>Genome sequencing of Psychrobacter alimentarius PAMC 27889.</title>
        <authorList>
            <person name="Lee J."/>
            <person name="Kim O.-S."/>
        </authorList>
    </citation>
    <scope>NUCLEOTIDE SEQUENCE [LARGE SCALE GENOMIC DNA]</scope>
    <source>
        <strain evidence="6 7">PAMC 27889</strain>
    </source>
</reference>
<sequence length="336" mass="37264">MRAIKHVHGDKAPYWVGDGFFVRTLINYVDNHPDFNYSHTDPFLLFDYGEPTVFEPNPEYQSQPHGIGKHPHKGFDIVTIAYAGEITHGDSMGGRHDISPGDVQWMTAGRGITHEEFHSEAFGQRGGVFSMVQMWVNLPSTHKLTDPKYQTFKRTDMPVVTLLDDNATDHQTPIGKAVIITGEWHGITGAVSTFTPVNVWDIELHTSGKATLHVPNLHNTLLLVQEGELLVNGTAVNAGSLIQFEAPSDQNVHTQGNQAQSKQTESEQNTHTSIPSTDTIELRYRTSDESSTPVKLLLLSGEPIGEPVAGHGPFVMNTQEELRQTFRDYQTGNFGK</sequence>
<keyword evidence="7" id="KW-1185">Reference proteome</keyword>
<dbReference type="PANTHER" id="PTHR43594">
    <property type="entry name" value="QUERCETIN 2,3-DIOXYGENASE"/>
    <property type="match status" value="1"/>
</dbReference>
<protein>
    <submittedName>
        <fullName evidence="6">Short-chain dehydrogenase</fullName>
    </submittedName>
</protein>
<dbReference type="PIRSF" id="PIRSF006232">
    <property type="entry name" value="Pirin"/>
    <property type="match status" value="1"/>
</dbReference>
<organism evidence="6 7">
    <name type="scientific">Psychrobacter alimentarius</name>
    <dbReference type="NCBI Taxonomy" id="261164"/>
    <lineage>
        <taxon>Bacteria</taxon>
        <taxon>Pseudomonadati</taxon>
        <taxon>Pseudomonadota</taxon>
        <taxon>Gammaproteobacteria</taxon>
        <taxon>Moraxellales</taxon>
        <taxon>Moraxellaceae</taxon>
        <taxon>Psychrobacter</taxon>
    </lineage>
</organism>
<dbReference type="SUPFAM" id="SSF51182">
    <property type="entry name" value="RmlC-like cupins"/>
    <property type="match status" value="2"/>
</dbReference>
<dbReference type="EMBL" id="CP014945">
    <property type="protein sequence ID" value="AMT95870.1"/>
    <property type="molecule type" value="Genomic_DNA"/>
</dbReference>
<evidence type="ECO:0000313" key="7">
    <source>
        <dbReference type="Proteomes" id="UP000076104"/>
    </source>
</evidence>
<feature type="domain" description="Pirin C-terminal" evidence="5">
    <location>
        <begin position="268"/>
        <end position="335"/>
    </location>
</feature>
<evidence type="ECO:0000259" key="4">
    <source>
        <dbReference type="Pfam" id="PF02678"/>
    </source>
</evidence>
<dbReference type="InterPro" id="IPR014710">
    <property type="entry name" value="RmlC-like_jellyroll"/>
</dbReference>
<evidence type="ECO:0000256" key="2">
    <source>
        <dbReference type="RuleBase" id="RU003457"/>
    </source>
</evidence>
<name>A0ABM5ZV62_9GAMM</name>
<evidence type="ECO:0000256" key="3">
    <source>
        <dbReference type="SAM" id="MobiDB-lite"/>
    </source>
</evidence>
<evidence type="ECO:0000313" key="6">
    <source>
        <dbReference type="EMBL" id="AMT95870.1"/>
    </source>
</evidence>